<reference evidence="3" key="1">
    <citation type="journal article" date="2020" name="Nature">
        <title>Giant virus diversity and host interactions through global metagenomics.</title>
        <authorList>
            <person name="Schulz F."/>
            <person name="Roux S."/>
            <person name="Paez-Espino D."/>
            <person name="Jungbluth S."/>
            <person name="Walsh D.A."/>
            <person name="Denef V.J."/>
            <person name="McMahon K.D."/>
            <person name="Konstantinidis K.T."/>
            <person name="Eloe-Fadrosh E.A."/>
            <person name="Kyrpides N.C."/>
            <person name="Woyke T."/>
        </authorList>
    </citation>
    <scope>NUCLEOTIDE SEQUENCE</scope>
    <source>
        <strain evidence="3">GVMAG-M-3300023174-24</strain>
    </source>
</reference>
<feature type="region of interest" description="Disordered" evidence="1">
    <location>
        <begin position="1"/>
        <end position="22"/>
    </location>
</feature>
<dbReference type="Gene3D" id="3.40.50.10810">
    <property type="entry name" value="Tandem AAA-ATPase domain"/>
    <property type="match status" value="1"/>
</dbReference>
<evidence type="ECO:0000256" key="1">
    <source>
        <dbReference type="SAM" id="MobiDB-lite"/>
    </source>
</evidence>
<name>A0A6C0DL61_9ZZZZ</name>
<dbReference type="InterPro" id="IPR014001">
    <property type="entry name" value="Helicase_ATP-bd"/>
</dbReference>
<dbReference type="CDD" id="cd18785">
    <property type="entry name" value="SF2_C"/>
    <property type="match status" value="1"/>
</dbReference>
<feature type="domain" description="Helicase ATP-binding" evidence="2">
    <location>
        <begin position="555"/>
        <end position="667"/>
    </location>
</feature>
<dbReference type="InterPro" id="IPR001650">
    <property type="entry name" value="Helicase_C-like"/>
</dbReference>
<dbReference type="SUPFAM" id="SSF52540">
    <property type="entry name" value="P-loop containing nucleoside triphosphate hydrolases"/>
    <property type="match status" value="2"/>
</dbReference>
<sequence>MKFTTRKNNDKSNHNMNKHNIRNTKKILGGKIQGIDTEEKKRKTTERAIEIIKELLIVENMNSIIEIKSSERTKKAYINGKIVSGPELCYVLGELTENNDFKTKGADMRAIEYRDIKTAKLVGIEQILNGKDDRLGIVGIIERYKKDYVLKYLSKQEIIDNSSIFSKISGLFEELTRIYPSDIDVDTPNPLLESILKRNKPECPNGTRKNIITGKCENTKTEKNRLKIRDDTLDNTGEELVLPKKIKQRVLLKPVVKEILENTFDNEVIDNPIVDKVIDDVIDKIEPTETEQIEENMNEPTENIETQKIPEEKLVIPELKSIEQKEVEPVIEEINVEPIPDISNIDETPAEQALNEQVGIAPIDVESKDYNQFLFNKERLEHENSKIDDSNDFLYPDLNDPDFNLKIAKLKEFNDTKYDGKIYDIRERTNLLCNADFELVPHQLFVKNFLSFQTPYNSLLLYHGLGTGKTCSAIGIAEEMRGFMKQVGLTQKILVVASPNVQQNFRLQLFDERKLKLENGLWNLNTCIGNNLLKEINPTSLQGIPRERVIGEINSLINQYYKFVGYVELANYIKRTIKLNDKTEYSEKEAKTIHKKLIKKFFNNRLIIIDEVHNIRLADDNKKKKTASLLMYVVKHAENIRLLLLSATPMYNSQTEIIWLTNLLNLVDKRSTIKENDVFDSKGNFLEERTNKNGVLMEGGRELLQRKLTGYVSYVRSENPYTFPYRIYPDVFSPENTMKKEEYPKIQMNKKDIDAPLQYVPIYVSKIGEYQQKGYEFIMNNLINKSFDVVDKFGKERIMPSFENMESFGYHLLLEPIEALNIVYPSSQLDNKITDNEPSDDERSKDIIKNMVGKTGLSNIMTYKSIVANYSLRYNFEYKPEILENPNHGRIFQMDKIHKYSNKIHSVCQSILASTGIVLVYSQYIDGGIVPIALALEEMGFTRYGFASHTKPLFKTPPAEPIDALTMKSKSQYLQENGEPTKFKQAKYVMITGDKAFSPNNLADIKYITNPENKYGENVKVVLISKAAAEGVDFKNIRQVHIMEPWYNMNRIEQIIGRGVRNLSHCQLPFEERNVEIFLHSTLPSNDEEPVDMYVYRYAENKAINIGKVTRLLKEIAVDCQLNIGQTNFTIDKILELPENKNIKIKLSSQNDTEIDFKIGDKPFSEICDYMDNCSFKCSSNVVINDTDINQTTYNNEFLSMNYSTITKRIRDLFKEHFIYKREQLINSINIIKEYPIEQIDYVLTKFVDNKNEYLLDKYSRKGYLINKESYYVFQPIEITDEESSLYERSVPVEYKKDSLELQLPANKKYDNKKIVENEIENIAENLIIEEDLQEKNKLDYETIINNLKTNLMYSIEKKELTSSDIDWYKHCGHVYNWLLLVHKIPKELLIKYIVYHYLDTLKYDMKLVLVRELYNTDKVHIEIENIIKQYFDEKRVDYKNQKAIVLVNNDEKWNIYYQNPNNLMEWTLIDPLDFENYKNQLTKFIIPDSKINDVVGFMAFFKNDEIVFKTKEMSDKRGGAKCSSAGKQDIMKRLNYVLGEKIYTDSNELYSQANIQKQGLCVILEILFRYFTENHSVSDNKHWFFDLEKTTINKIPKKIL</sequence>
<evidence type="ECO:0000313" key="3">
    <source>
        <dbReference type="EMBL" id="QHT17082.1"/>
    </source>
</evidence>
<protein>
    <recommendedName>
        <fullName evidence="2">Helicase ATP-binding domain-containing protein</fullName>
    </recommendedName>
</protein>
<evidence type="ECO:0000259" key="2">
    <source>
        <dbReference type="PROSITE" id="PS51192"/>
    </source>
</evidence>
<accession>A0A6C0DL61</accession>
<dbReference type="EMBL" id="MN739631">
    <property type="protein sequence ID" value="QHT17082.1"/>
    <property type="molecule type" value="Genomic_DNA"/>
</dbReference>
<dbReference type="InterPro" id="IPR038718">
    <property type="entry name" value="SNF2-like_sf"/>
</dbReference>
<organism evidence="3">
    <name type="scientific">viral metagenome</name>
    <dbReference type="NCBI Taxonomy" id="1070528"/>
    <lineage>
        <taxon>unclassified sequences</taxon>
        <taxon>metagenomes</taxon>
        <taxon>organismal metagenomes</taxon>
    </lineage>
</organism>
<dbReference type="Gene3D" id="3.40.50.300">
    <property type="entry name" value="P-loop containing nucleotide triphosphate hydrolases"/>
    <property type="match status" value="1"/>
</dbReference>
<proteinExistence type="predicted"/>
<dbReference type="InterPro" id="IPR027417">
    <property type="entry name" value="P-loop_NTPase"/>
</dbReference>
<dbReference type="PROSITE" id="PS51192">
    <property type="entry name" value="HELICASE_ATP_BIND_1"/>
    <property type="match status" value="1"/>
</dbReference>
<dbReference type="Pfam" id="PF00271">
    <property type="entry name" value="Helicase_C"/>
    <property type="match status" value="1"/>
</dbReference>